<dbReference type="EMBL" id="JBHSML010000011">
    <property type="protein sequence ID" value="MFC5517563.1"/>
    <property type="molecule type" value="Genomic_DNA"/>
</dbReference>
<name>A0ABW0PYK8_9HYPH</name>
<comment type="caution">
    <text evidence="3">The sequence shown here is derived from an EMBL/GenBank/DDBJ whole genome shotgun (WGS) entry which is preliminary data.</text>
</comment>
<evidence type="ECO:0000313" key="4">
    <source>
        <dbReference type="Proteomes" id="UP001596150"/>
    </source>
</evidence>
<evidence type="ECO:0000259" key="2">
    <source>
        <dbReference type="Pfam" id="PF12200"/>
    </source>
</evidence>
<keyword evidence="4" id="KW-1185">Reference proteome</keyword>
<dbReference type="Pfam" id="PF12200">
    <property type="entry name" value="DUF3597"/>
    <property type="match status" value="1"/>
</dbReference>
<feature type="region of interest" description="Disordered" evidence="1">
    <location>
        <begin position="19"/>
        <end position="62"/>
    </location>
</feature>
<accession>A0ABW0PYK8</accession>
<dbReference type="SUPFAM" id="SSF158634">
    <property type="entry name" value="RPA2825-like"/>
    <property type="match status" value="1"/>
</dbReference>
<feature type="domain" description="DUF3597" evidence="2">
    <location>
        <begin position="3"/>
        <end position="145"/>
    </location>
</feature>
<organism evidence="3 4">
    <name type="scientific">Kaistia terrae</name>
    <dbReference type="NCBI Taxonomy" id="537017"/>
    <lineage>
        <taxon>Bacteria</taxon>
        <taxon>Pseudomonadati</taxon>
        <taxon>Pseudomonadota</taxon>
        <taxon>Alphaproteobacteria</taxon>
        <taxon>Hyphomicrobiales</taxon>
        <taxon>Kaistiaceae</taxon>
        <taxon>Kaistia</taxon>
    </lineage>
</organism>
<dbReference type="Proteomes" id="UP001596150">
    <property type="component" value="Unassembled WGS sequence"/>
</dbReference>
<reference evidence="4" key="1">
    <citation type="journal article" date="2019" name="Int. J. Syst. Evol. Microbiol.">
        <title>The Global Catalogue of Microorganisms (GCM) 10K type strain sequencing project: providing services to taxonomists for standard genome sequencing and annotation.</title>
        <authorList>
            <consortium name="The Broad Institute Genomics Platform"/>
            <consortium name="The Broad Institute Genome Sequencing Center for Infectious Disease"/>
            <person name="Wu L."/>
            <person name="Ma J."/>
        </authorList>
    </citation>
    <scope>NUCLEOTIDE SEQUENCE [LARGE SCALE GENOMIC DNA]</scope>
    <source>
        <strain evidence="4">KACC 12633</strain>
    </source>
</reference>
<sequence length="150" mass="15410">MSLFSSIKNKIFGSGHAQAAEVAPEAKAAPQAQAPASAAPTPTAAAPTQPAAPSSAPASTPAPQATVDVVVVLTALSAKSGQKLDWKKSIVDLLKLLDLDSSLASRKALAEELHYTGDTSDSATMNIWLHKAVMKKLAENGGKVPADLRD</sequence>
<dbReference type="InterPro" id="IPR022016">
    <property type="entry name" value="DUF3597"/>
</dbReference>
<gene>
    <name evidence="3" type="ORF">ACFPP9_17420</name>
</gene>
<evidence type="ECO:0000313" key="3">
    <source>
        <dbReference type="EMBL" id="MFC5517563.1"/>
    </source>
</evidence>
<dbReference type="RefSeq" id="WP_266345739.1">
    <property type="nucleotide sequence ID" value="NZ_JAPKNH010000010.1"/>
</dbReference>
<evidence type="ECO:0000256" key="1">
    <source>
        <dbReference type="SAM" id="MobiDB-lite"/>
    </source>
</evidence>
<protein>
    <submittedName>
        <fullName evidence="3">DUF3597 domain-containing protein</fullName>
    </submittedName>
</protein>
<proteinExistence type="predicted"/>